<dbReference type="PANTHER" id="PTHR13360:SF1">
    <property type="entry name" value="ACTIVATING SIGNAL COINTEGRATOR 1 COMPLEX SUBUNIT 1"/>
    <property type="match status" value="1"/>
</dbReference>
<proteinExistence type="predicted"/>
<feature type="domain" description="A-kinase anchor protein 7-like phosphoesterase" evidence="1">
    <location>
        <begin position="115"/>
        <end position="161"/>
    </location>
</feature>
<name>A0ABU6Y389_9FABA</name>
<dbReference type="PANTHER" id="PTHR13360">
    <property type="entry name" value="ACTIVATING SIGNAL COINTEGRATOR 1 COMPLEX SUBUNIT 1"/>
    <property type="match status" value="1"/>
</dbReference>
<gene>
    <name evidence="2" type="ORF">PIB30_012322</name>
</gene>
<dbReference type="Proteomes" id="UP001341840">
    <property type="component" value="Unassembled WGS sequence"/>
</dbReference>
<protein>
    <recommendedName>
        <fullName evidence="1">A-kinase anchor protein 7-like phosphoesterase domain-containing protein</fullName>
    </recommendedName>
</protein>
<comment type="caution">
    <text evidence="2">The sequence shown here is derived from an EMBL/GenBank/DDBJ whole genome shotgun (WGS) entry which is preliminary data.</text>
</comment>
<evidence type="ECO:0000259" key="1">
    <source>
        <dbReference type="Pfam" id="PF10469"/>
    </source>
</evidence>
<organism evidence="2 3">
    <name type="scientific">Stylosanthes scabra</name>
    <dbReference type="NCBI Taxonomy" id="79078"/>
    <lineage>
        <taxon>Eukaryota</taxon>
        <taxon>Viridiplantae</taxon>
        <taxon>Streptophyta</taxon>
        <taxon>Embryophyta</taxon>
        <taxon>Tracheophyta</taxon>
        <taxon>Spermatophyta</taxon>
        <taxon>Magnoliopsida</taxon>
        <taxon>eudicotyledons</taxon>
        <taxon>Gunneridae</taxon>
        <taxon>Pentapetalae</taxon>
        <taxon>rosids</taxon>
        <taxon>fabids</taxon>
        <taxon>Fabales</taxon>
        <taxon>Fabaceae</taxon>
        <taxon>Papilionoideae</taxon>
        <taxon>50 kb inversion clade</taxon>
        <taxon>dalbergioids sensu lato</taxon>
        <taxon>Dalbergieae</taxon>
        <taxon>Pterocarpus clade</taxon>
        <taxon>Stylosanthes</taxon>
    </lineage>
</organism>
<evidence type="ECO:0000313" key="3">
    <source>
        <dbReference type="Proteomes" id="UP001341840"/>
    </source>
</evidence>
<dbReference type="InterPro" id="IPR019510">
    <property type="entry name" value="AKAP7-like_phosphoesterase"/>
</dbReference>
<dbReference type="InterPro" id="IPR009210">
    <property type="entry name" value="ASCC1"/>
</dbReference>
<dbReference type="EMBL" id="JASCZI010241686">
    <property type="protein sequence ID" value="MED6204820.1"/>
    <property type="molecule type" value="Genomic_DNA"/>
</dbReference>
<dbReference type="Pfam" id="PF10469">
    <property type="entry name" value="AKAP7_NLS"/>
    <property type="match status" value="1"/>
</dbReference>
<keyword evidence="3" id="KW-1185">Reference proteome</keyword>
<sequence>MELLAQGSTQQKIEEELGVKITIPTSKQDDFVINSPNVGYSHFISIPLAMYPDLIDKLSNFKDSVLGIEDACTNEDEETSENKQVDQFSKGNADVAVGLVSYESKASKSSTSSENDANRSLKLHATVMNARFRKSKTWTKTVYPFDARGIFKQYGSEEWGNI</sequence>
<dbReference type="Gene3D" id="3.90.1140.10">
    <property type="entry name" value="Cyclic phosphodiesterase"/>
    <property type="match status" value="1"/>
</dbReference>
<accession>A0ABU6Y389</accession>
<reference evidence="2 3" key="1">
    <citation type="journal article" date="2023" name="Plants (Basel)">
        <title>Bridging the Gap: Combining Genomics and Transcriptomics Approaches to Understand Stylosanthes scabra, an Orphan Legume from the Brazilian Caatinga.</title>
        <authorList>
            <person name="Ferreira-Neto J.R.C."/>
            <person name="da Silva M.D."/>
            <person name="Binneck E."/>
            <person name="de Melo N.F."/>
            <person name="da Silva R.H."/>
            <person name="de Melo A.L.T.M."/>
            <person name="Pandolfi V."/>
            <person name="Bustamante F.O."/>
            <person name="Brasileiro-Vidal A.C."/>
            <person name="Benko-Iseppon A.M."/>
        </authorList>
    </citation>
    <scope>NUCLEOTIDE SEQUENCE [LARGE SCALE GENOMIC DNA]</scope>
    <source>
        <tissue evidence="2">Leaves</tissue>
    </source>
</reference>
<evidence type="ECO:0000313" key="2">
    <source>
        <dbReference type="EMBL" id="MED6204820.1"/>
    </source>
</evidence>